<dbReference type="EMBL" id="NCVQ01000010">
    <property type="protein sequence ID" value="PWZ06024.1"/>
    <property type="molecule type" value="Genomic_DNA"/>
</dbReference>
<comment type="caution">
    <text evidence="1">The sequence shown here is derived from an EMBL/GenBank/DDBJ whole genome shotgun (WGS) entry which is preliminary data.</text>
</comment>
<gene>
    <name evidence="1" type="ORF">Zm00014a_019500</name>
</gene>
<proteinExistence type="predicted"/>
<evidence type="ECO:0000313" key="1">
    <source>
        <dbReference type="EMBL" id="PWZ06024.1"/>
    </source>
</evidence>
<reference evidence="1 2" key="1">
    <citation type="journal article" date="2018" name="Nat. Genet.">
        <title>Extensive intraspecific gene order and gene structural variations between Mo17 and other maize genomes.</title>
        <authorList>
            <person name="Sun S."/>
            <person name="Zhou Y."/>
            <person name="Chen J."/>
            <person name="Shi J."/>
            <person name="Zhao H."/>
            <person name="Zhao H."/>
            <person name="Song W."/>
            <person name="Zhang M."/>
            <person name="Cui Y."/>
            <person name="Dong X."/>
            <person name="Liu H."/>
            <person name="Ma X."/>
            <person name="Jiao Y."/>
            <person name="Wang B."/>
            <person name="Wei X."/>
            <person name="Stein J.C."/>
            <person name="Glaubitz J.C."/>
            <person name="Lu F."/>
            <person name="Yu G."/>
            <person name="Liang C."/>
            <person name="Fengler K."/>
            <person name="Li B."/>
            <person name="Rafalski A."/>
            <person name="Schnable P.S."/>
            <person name="Ware D.H."/>
            <person name="Buckler E.S."/>
            <person name="Lai J."/>
        </authorList>
    </citation>
    <scope>NUCLEOTIDE SEQUENCE [LARGE SCALE GENOMIC DNA]</scope>
    <source>
        <strain evidence="2">cv. Missouri 17</strain>
        <tissue evidence="1">Seedling</tissue>
    </source>
</reference>
<evidence type="ECO:0000313" key="2">
    <source>
        <dbReference type="Proteomes" id="UP000251960"/>
    </source>
</evidence>
<protein>
    <submittedName>
        <fullName evidence="1">Uncharacterized protein</fullName>
    </submittedName>
</protein>
<name>A0A3L6DBP9_MAIZE</name>
<sequence length="33" mass="3898">MNMFNEFINLYKLREIAKGVLSILGLIIKLIWC</sequence>
<accession>A0A3L6DBP9</accession>
<dbReference type="AlphaFoldDB" id="A0A3L6DBP9"/>
<dbReference type="Proteomes" id="UP000251960">
    <property type="component" value="Chromosome 9"/>
</dbReference>
<organism evidence="1 2">
    <name type="scientific">Zea mays</name>
    <name type="common">Maize</name>
    <dbReference type="NCBI Taxonomy" id="4577"/>
    <lineage>
        <taxon>Eukaryota</taxon>
        <taxon>Viridiplantae</taxon>
        <taxon>Streptophyta</taxon>
        <taxon>Embryophyta</taxon>
        <taxon>Tracheophyta</taxon>
        <taxon>Spermatophyta</taxon>
        <taxon>Magnoliopsida</taxon>
        <taxon>Liliopsida</taxon>
        <taxon>Poales</taxon>
        <taxon>Poaceae</taxon>
        <taxon>PACMAD clade</taxon>
        <taxon>Panicoideae</taxon>
        <taxon>Andropogonodae</taxon>
        <taxon>Andropogoneae</taxon>
        <taxon>Tripsacinae</taxon>
        <taxon>Zea</taxon>
    </lineage>
</organism>